<accession>A0A518VBJ7</accession>
<dbReference type="AlphaFoldDB" id="A0A518VBJ7"/>
<name>A0A518VBJ7_BRELA</name>
<protein>
    <submittedName>
        <fullName evidence="1">Uncharacterized protein</fullName>
    </submittedName>
</protein>
<gene>
    <name evidence="1" type="ORF">EEL30_19990</name>
</gene>
<dbReference type="EMBL" id="CP033464">
    <property type="protein sequence ID" value="QDX94363.1"/>
    <property type="molecule type" value="Genomic_DNA"/>
</dbReference>
<dbReference type="OrthoDB" id="6706260at2"/>
<dbReference type="Proteomes" id="UP000319432">
    <property type="component" value="Chromosome"/>
</dbReference>
<sequence>MQFLFNSKGQHIANFVRGQLHSPSGKNIGHYLQRYEIFIDMRGRYLGEIIHKNRLMYKTTSPHRSVNYGSYGNYGNVGNYGNPGNYGSIGSVGGYKDIDPEKLK</sequence>
<keyword evidence="2" id="KW-1185">Reference proteome</keyword>
<evidence type="ECO:0000313" key="2">
    <source>
        <dbReference type="Proteomes" id="UP000319432"/>
    </source>
</evidence>
<proteinExistence type="predicted"/>
<evidence type="ECO:0000313" key="1">
    <source>
        <dbReference type="EMBL" id="QDX94363.1"/>
    </source>
</evidence>
<organism evidence="1 2">
    <name type="scientific">Brevibacillus laterosporus</name>
    <name type="common">Bacillus laterosporus</name>
    <dbReference type="NCBI Taxonomy" id="1465"/>
    <lineage>
        <taxon>Bacteria</taxon>
        <taxon>Bacillati</taxon>
        <taxon>Bacillota</taxon>
        <taxon>Bacilli</taxon>
        <taxon>Bacillales</taxon>
        <taxon>Paenibacillaceae</taxon>
        <taxon>Brevibacillus</taxon>
    </lineage>
</organism>
<reference evidence="1 2" key="1">
    <citation type="submission" date="2018-11" db="EMBL/GenBank/DDBJ databases">
        <title>Phylogenetic determinants of toxin gene distribution in genomes of Brevibacillus laterosporus.</title>
        <authorList>
            <person name="Glare T.R."/>
            <person name="Durrant A."/>
            <person name="Berry C."/>
            <person name="Palma L."/>
            <person name="Ormskirk M."/>
            <person name="Cox M.O."/>
        </authorList>
    </citation>
    <scope>NUCLEOTIDE SEQUENCE [LARGE SCALE GENOMIC DNA]</scope>
    <source>
        <strain evidence="1 2">1821L</strain>
    </source>
</reference>